<dbReference type="PANTHER" id="PTHR42080">
    <property type="entry name" value="SRR1 DOMAIN-CONTAINING PROTEIN"/>
    <property type="match status" value="1"/>
</dbReference>
<dbReference type="PANTHER" id="PTHR42080:SF3">
    <property type="entry name" value="SRR1-LIKE DOMAIN-CONTAINING PROTEIN"/>
    <property type="match status" value="1"/>
</dbReference>
<proteinExistence type="predicted"/>
<sequence length="383" mass="42315">MPHYPLPIPPIVIEAIDGKDKAFFGAPWITRRAENRAAIQKLSGVINTIYESGAPFFTKDAIRDLVRQIDEAGVRRVQTEPVSLRFSVTGIDGKTADIPVKLGVKHGGAQGVELDGVELFGAILKIEFRTIDHLTSIAANHADEFDPDKAFLSMAVEVETVPVLLLTGEAVPPYPINRAPETRAILHGQRTKWNASNAYRQLVKAMLADAGSLPRVDKVVAFACFNPSDVEAAEKSATEHALVIISLRDFFARQQHQPTTSVRCYAQDPLYQDVDREVLGELGMTVLDHPRGFLEVDDATAVFSQSPTAPVRQVIADIARPALMIWNRICEIPREGSWVGVTEQSDNISPRLEEMIRNHYIELPFPADLAGFGSLLAIYVRKY</sequence>
<name>A0AAN6P8J6_9PEZI</name>
<evidence type="ECO:0000313" key="3">
    <source>
        <dbReference type="Proteomes" id="UP001303115"/>
    </source>
</evidence>
<keyword evidence="3" id="KW-1185">Reference proteome</keyword>
<organism evidence="2 3">
    <name type="scientific">Parachaetomium inaequale</name>
    <dbReference type="NCBI Taxonomy" id="2588326"/>
    <lineage>
        <taxon>Eukaryota</taxon>
        <taxon>Fungi</taxon>
        <taxon>Dikarya</taxon>
        <taxon>Ascomycota</taxon>
        <taxon>Pezizomycotina</taxon>
        <taxon>Sordariomycetes</taxon>
        <taxon>Sordariomycetidae</taxon>
        <taxon>Sordariales</taxon>
        <taxon>Chaetomiaceae</taxon>
        <taxon>Parachaetomium</taxon>
    </lineage>
</organism>
<dbReference type="Proteomes" id="UP001303115">
    <property type="component" value="Unassembled WGS sequence"/>
</dbReference>
<dbReference type="Pfam" id="PF07985">
    <property type="entry name" value="SRR1"/>
    <property type="match status" value="1"/>
</dbReference>
<protein>
    <recommendedName>
        <fullName evidence="1">SRR1-like domain-containing protein</fullName>
    </recommendedName>
</protein>
<evidence type="ECO:0000259" key="1">
    <source>
        <dbReference type="Pfam" id="PF07985"/>
    </source>
</evidence>
<accession>A0AAN6P8J6</accession>
<feature type="domain" description="SRR1-like" evidence="1">
    <location>
        <begin position="236"/>
        <end position="334"/>
    </location>
</feature>
<reference evidence="3" key="1">
    <citation type="journal article" date="2023" name="Mol. Phylogenet. Evol.">
        <title>Genome-scale phylogeny and comparative genomics of the fungal order Sordariales.</title>
        <authorList>
            <person name="Hensen N."/>
            <person name="Bonometti L."/>
            <person name="Westerberg I."/>
            <person name="Brannstrom I.O."/>
            <person name="Guillou S."/>
            <person name="Cros-Aarteil S."/>
            <person name="Calhoun S."/>
            <person name="Haridas S."/>
            <person name="Kuo A."/>
            <person name="Mondo S."/>
            <person name="Pangilinan J."/>
            <person name="Riley R."/>
            <person name="LaButti K."/>
            <person name="Andreopoulos B."/>
            <person name="Lipzen A."/>
            <person name="Chen C."/>
            <person name="Yan M."/>
            <person name="Daum C."/>
            <person name="Ng V."/>
            <person name="Clum A."/>
            <person name="Steindorff A."/>
            <person name="Ohm R.A."/>
            <person name="Martin F."/>
            <person name="Silar P."/>
            <person name="Natvig D.O."/>
            <person name="Lalanne C."/>
            <person name="Gautier V."/>
            <person name="Ament-Velasquez S.L."/>
            <person name="Kruys A."/>
            <person name="Hutchinson M.I."/>
            <person name="Powell A.J."/>
            <person name="Barry K."/>
            <person name="Miller A.N."/>
            <person name="Grigoriev I.V."/>
            <person name="Debuchy R."/>
            <person name="Gladieux P."/>
            <person name="Hiltunen Thoren M."/>
            <person name="Johannesson H."/>
        </authorList>
    </citation>
    <scope>NUCLEOTIDE SEQUENCE [LARGE SCALE GENOMIC DNA]</scope>
    <source>
        <strain evidence="3">CBS 284.82</strain>
    </source>
</reference>
<gene>
    <name evidence="2" type="ORF">C8A01DRAFT_40756</name>
</gene>
<evidence type="ECO:0000313" key="2">
    <source>
        <dbReference type="EMBL" id="KAK4032782.1"/>
    </source>
</evidence>
<dbReference type="AlphaFoldDB" id="A0AAN6P8J6"/>
<dbReference type="EMBL" id="MU854575">
    <property type="protein sequence ID" value="KAK4032782.1"/>
    <property type="molecule type" value="Genomic_DNA"/>
</dbReference>
<comment type="caution">
    <text evidence="2">The sequence shown here is derived from an EMBL/GenBank/DDBJ whole genome shotgun (WGS) entry which is preliminary data.</text>
</comment>
<dbReference type="InterPro" id="IPR012942">
    <property type="entry name" value="SRR1-like"/>
</dbReference>